<evidence type="ECO:0000313" key="2">
    <source>
        <dbReference type="EMBL" id="GAC26615.1"/>
    </source>
</evidence>
<dbReference type="EMBL" id="BAEP01000082">
    <property type="protein sequence ID" value="GAC26615.1"/>
    <property type="molecule type" value="Genomic_DNA"/>
</dbReference>
<dbReference type="AlphaFoldDB" id="K6ZTH4"/>
<organism evidence="2 3">
    <name type="scientific">Paraglaciecola mesophila KMM 241</name>
    <dbReference type="NCBI Taxonomy" id="1128912"/>
    <lineage>
        <taxon>Bacteria</taxon>
        <taxon>Pseudomonadati</taxon>
        <taxon>Pseudomonadota</taxon>
        <taxon>Gammaproteobacteria</taxon>
        <taxon>Alteromonadales</taxon>
        <taxon>Alteromonadaceae</taxon>
        <taxon>Paraglaciecola</taxon>
    </lineage>
</organism>
<keyword evidence="1" id="KW-0472">Membrane</keyword>
<feature type="transmembrane region" description="Helical" evidence="1">
    <location>
        <begin position="21"/>
        <end position="43"/>
    </location>
</feature>
<gene>
    <name evidence="2" type="ORF">GMES_4349</name>
</gene>
<proteinExistence type="predicted"/>
<accession>K6ZTH4</accession>
<protein>
    <submittedName>
        <fullName evidence="2">Uncharacterized protein</fullName>
    </submittedName>
</protein>
<sequence length="45" mass="5195">MGADIRATFPITQEAIIKKLLFLYRLAKIAANLPFLGLFVYFYSR</sequence>
<keyword evidence="1" id="KW-0812">Transmembrane</keyword>
<dbReference type="Proteomes" id="UP000006263">
    <property type="component" value="Unassembled WGS sequence"/>
</dbReference>
<evidence type="ECO:0000313" key="3">
    <source>
        <dbReference type="Proteomes" id="UP000006263"/>
    </source>
</evidence>
<keyword evidence="1" id="KW-1133">Transmembrane helix</keyword>
<evidence type="ECO:0000256" key="1">
    <source>
        <dbReference type="SAM" id="Phobius"/>
    </source>
</evidence>
<comment type="caution">
    <text evidence="2">The sequence shown here is derived from an EMBL/GenBank/DDBJ whole genome shotgun (WGS) entry which is preliminary data.</text>
</comment>
<name>K6ZTH4_9ALTE</name>
<reference evidence="2 3" key="1">
    <citation type="journal article" date="2017" name="Antonie Van Leeuwenhoek">
        <title>Rhizobium rhizosphaerae sp. nov., a novel species isolated from rice rhizosphere.</title>
        <authorList>
            <person name="Zhao J.J."/>
            <person name="Zhang J."/>
            <person name="Zhang R.J."/>
            <person name="Zhang C.W."/>
            <person name="Yin H.Q."/>
            <person name="Zhang X.X."/>
        </authorList>
    </citation>
    <scope>NUCLEOTIDE SEQUENCE [LARGE SCALE GENOMIC DNA]</scope>
    <source>
        <strain evidence="2 3">KMM 241</strain>
    </source>
</reference>